<evidence type="ECO:0000256" key="5">
    <source>
        <dbReference type="ARBA" id="ARBA00022692"/>
    </source>
</evidence>
<evidence type="ECO:0000256" key="3">
    <source>
        <dbReference type="ARBA" id="ARBA00021007"/>
    </source>
</evidence>
<dbReference type="RefSeq" id="YP_009164819.1">
    <property type="nucleotide sequence ID" value="NC_027855.1"/>
</dbReference>
<protein>
    <recommendedName>
        <fullName evidence="3 9">NADH-ubiquinone oxidoreductase chain 3</fullName>
        <ecNumber evidence="9">7.1.1.2</ecNumber>
    </recommendedName>
</protein>
<comment type="subcellular location">
    <subcellularLocation>
        <location evidence="1">Membrane</location>
    </subcellularLocation>
    <subcellularLocation>
        <location evidence="9">Mitochondrion membrane</location>
        <topology evidence="9">Multi-pass membrane protein</topology>
    </subcellularLocation>
</comment>
<comment type="catalytic activity">
    <reaction evidence="8 9">
        <text>a ubiquinone + NADH + 5 H(+)(in) = a ubiquinol + NAD(+) + 4 H(+)(out)</text>
        <dbReference type="Rhea" id="RHEA:29091"/>
        <dbReference type="Rhea" id="RHEA-COMP:9565"/>
        <dbReference type="Rhea" id="RHEA-COMP:9566"/>
        <dbReference type="ChEBI" id="CHEBI:15378"/>
        <dbReference type="ChEBI" id="CHEBI:16389"/>
        <dbReference type="ChEBI" id="CHEBI:17976"/>
        <dbReference type="ChEBI" id="CHEBI:57540"/>
        <dbReference type="ChEBI" id="CHEBI:57945"/>
        <dbReference type="EC" id="7.1.1.2"/>
    </reaction>
</comment>
<dbReference type="GeneID" id="25769010"/>
<keyword evidence="9" id="KW-1278">Translocase</keyword>
<accession>A0A0K1LX65</accession>
<keyword evidence="9" id="KW-0249">Electron transport</keyword>
<name>A0A0K1LX65_TITSE</name>
<comment type="similarity">
    <text evidence="2 9">Belongs to the complex I subunit 3 family.</text>
</comment>
<evidence type="ECO:0000256" key="1">
    <source>
        <dbReference type="ARBA" id="ARBA00004370"/>
    </source>
</evidence>
<proteinExistence type="inferred from homology"/>
<evidence type="ECO:0000256" key="7">
    <source>
        <dbReference type="ARBA" id="ARBA00023136"/>
    </source>
</evidence>
<keyword evidence="9 10" id="KW-0496">Mitochondrion</keyword>
<dbReference type="EMBL" id="KR024030">
    <property type="protein sequence ID" value="AKU46795.1"/>
    <property type="molecule type" value="Genomic_DNA"/>
</dbReference>
<evidence type="ECO:0000256" key="4">
    <source>
        <dbReference type="ARBA" id="ARBA00022448"/>
    </source>
</evidence>
<dbReference type="CTD" id="4537"/>
<dbReference type="PANTHER" id="PTHR11058">
    <property type="entry name" value="NADH-UBIQUINONE OXIDOREDUCTASE CHAIN 3"/>
    <property type="match status" value="1"/>
</dbReference>
<keyword evidence="9" id="KW-0520">NAD</keyword>
<dbReference type="AlphaFoldDB" id="A0A0K1LX65"/>
<comment type="function">
    <text evidence="9">Core subunit of the mitochondrial membrane respiratory chain NADH dehydrogenase (Complex I) which catalyzes electron transfer from NADH through the respiratory chain, using ubiquinone as an electron acceptor. Essential for the catalytic activity of complex I.</text>
</comment>
<evidence type="ECO:0000256" key="9">
    <source>
        <dbReference type="RuleBase" id="RU003640"/>
    </source>
</evidence>
<dbReference type="Gene3D" id="1.20.58.1610">
    <property type="entry name" value="NADH:ubiquinone/plastoquinone oxidoreductase, chain 3"/>
    <property type="match status" value="1"/>
</dbReference>
<dbReference type="GO" id="GO:0031966">
    <property type="term" value="C:mitochondrial membrane"/>
    <property type="evidence" value="ECO:0007669"/>
    <property type="project" value="UniProtKB-SubCell"/>
</dbReference>
<dbReference type="InterPro" id="IPR000440">
    <property type="entry name" value="NADH_UbQ/plastoQ_OxRdtase_su3"/>
</dbReference>
<dbReference type="PANTHER" id="PTHR11058:SF9">
    <property type="entry name" value="NADH-UBIQUINONE OXIDOREDUCTASE CHAIN 3"/>
    <property type="match status" value="1"/>
</dbReference>
<evidence type="ECO:0000313" key="10">
    <source>
        <dbReference type="EMBL" id="AKU46795.1"/>
    </source>
</evidence>
<organism evidence="10">
    <name type="scientific">Tityus serrulatus</name>
    <name type="common">Brazilian yellow scorpion</name>
    <dbReference type="NCBI Taxonomy" id="6887"/>
    <lineage>
        <taxon>Eukaryota</taxon>
        <taxon>Metazoa</taxon>
        <taxon>Ecdysozoa</taxon>
        <taxon>Arthropoda</taxon>
        <taxon>Chelicerata</taxon>
        <taxon>Arachnida</taxon>
        <taxon>Scorpiones</taxon>
        <taxon>Buthida</taxon>
        <taxon>Buthoidea</taxon>
        <taxon>Buthidae</taxon>
        <taxon>Tityus</taxon>
    </lineage>
</organism>
<gene>
    <name evidence="10" type="primary">ND3</name>
</gene>
<feature type="transmembrane region" description="Helical" evidence="9">
    <location>
        <begin position="55"/>
        <end position="77"/>
    </location>
</feature>
<evidence type="ECO:0000256" key="6">
    <source>
        <dbReference type="ARBA" id="ARBA00022989"/>
    </source>
</evidence>
<feature type="transmembrane region" description="Helical" evidence="9">
    <location>
        <begin position="83"/>
        <end position="102"/>
    </location>
</feature>
<keyword evidence="7 9" id="KW-0472">Membrane</keyword>
<keyword evidence="5 9" id="KW-0812">Transmembrane</keyword>
<dbReference type="Pfam" id="PF00507">
    <property type="entry name" value="Oxidored_q4"/>
    <property type="match status" value="1"/>
</dbReference>
<evidence type="ECO:0000256" key="8">
    <source>
        <dbReference type="ARBA" id="ARBA00049551"/>
    </source>
</evidence>
<reference evidence="10" key="1">
    <citation type="journal article" date="2015" name="Mitochondrial DNA">
        <title>Many unique characteristics revealed by the complete mitochondrial genome of the scorpion Tityus serrulatus (Lutz e Mello 1922) (Chelicerata; Arachnida).</title>
        <authorList>
            <person name="Martins A.P.V."/>
            <person name="Carmo A.O."/>
            <person name="Kalapothakis E."/>
        </authorList>
    </citation>
    <scope>NUCLEOTIDE SEQUENCE</scope>
</reference>
<keyword evidence="9" id="KW-0679">Respiratory chain</keyword>
<keyword evidence="4 9" id="KW-0813">Transport</keyword>
<dbReference type="GO" id="GO:0030964">
    <property type="term" value="C:NADH dehydrogenase complex"/>
    <property type="evidence" value="ECO:0007669"/>
    <property type="project" value="TreeGrafter"/>
</dbReference>
<sequence>MFVLIVIFCFILSFMIWVVGNMLSKSMEKDKEKGGVYECGFESFYMARVPFSLQFFLIGVIFLIFDVEIVLMLPMILLSDVNLIESVYFFLFVLLLLGGLYYEWKEGALEWYN</sequence>
<keyword evidence="6 9" id="KW-1133">Transmembrane helix</keyword>
<geneLocation type="mitochondrion" evidence="10"/>
<dbReference type="EC" id="7.1.1.2" evidence="9"/>
<feature type="transmembrane region" description="Helical" evidence="9">
    <location>
        <begin position="5"/>
        <end position="23"/>
    </location>
</feature>
<dbReference type="InterPro" id="IPR038430">
    <property type="entry name" value="NDAH_ubi_oxred_su3_sf"/>
</dbReference>
<evidence type="ECO:0000256" key="2">
    <source>
        <dbReference type="ARBA" id="ARBA00008472"/>
    </source>
</evidence>
<keyword evidence="9" id="KW-0830">Ubiquinone</keyword>
<dbReference type="GO" id="GO:0008137">
    <property type="term" value="F:NADH dehydrogenase (ubiquinone) activity"/>
    <property type="evidence" value="ECO:0007669"/>
    <property type="project" value="UniProtKB-UniRule"/>
</dbReference>